<evidence type="ECO:0000313" key="2">
    <source>
        <dbReference type="Proteomes" id="UP000683925"/>
    </source>
</evidence>
<dbReference type="OMA" id="FIGSQQI"/>
<comment type="caution">
    <text evidence="1">The sequence shown here is derived from an EMBL/GenBank/DDBJ whole genome shotgun (WGS) entry which is preliminary data.</text>
</comment>
<dbReference type="AlphaFoldDB" id="A0A8S1SDD0"/>
<evidence type="ECO:0000313" key="1">
    <source>
        <dbReference type="EMBL" id="CAD8139111.1"/>
    </source>
</evidence>
<accession>A0A8S1SDD0</accession>
<dbReference type="Proteomes" id="UP000683925">
    <property type="component" value="Unassembled WGS sequence"/>
</dbReference>
<reference evidence="1" key="1">
    <citation type="submission" date="2021-01" db="EMBL/GenBank/DDBJ databases">
        <authorList>
            <consortium name="Genoscope - CEA"/>
            <person name="William W."/>
        </authorList>
    </citation>
    <scope>NUCLEOTIDE SEQUENCE</scope>
</reference>
<name>A0A8S1SDD0_PAROT</name>
<sequence>MSIRQESDLSCELLRSTLQDINYRLNNLQHGAPNPHSWKDKIQKEAPIPKLNLRKINSVYKENCLPLKKVTATFGDKILDQVENINDKSFEELQKKPQIKMKAEQIPQKQRCYSINGSQQVLRNQNSHSIQFKVSNASRLQNSSDFQHYQSLHQSFEKPLKSSFIGSQQIQIPKNDQSLEYVQPTLIQKPIIIEQQQQNVQTRNNSLLSTPIKQVANVSQGQTPLKRGNSSTTQKVIQTNLSQNQSYQCFQVQQQKQQLQNQDLIKILQDHSNKYQQQQVQYHSVQNTLASSQYTQNIAQFKVSQNRNASNSIRVPMGQILYGNSMIRL</sequence>
<keyword evidence="2" id="KW-1185">Reference proteome</keyword>
<gene>
    <name evidence="1" type="ORF">POCTA_138.1.T0100231</name>
</gene>
<dbReference type="OrthoDB" id="297158at2759"/>
<organism evidence="1 2">
    <name type="scientific">Paramecium octaurelia</name>
    <dbReference type="NCBI Taxonomy" id="43137"/>
    <lineage>
        <taxon>Eukaryota</taxon>
        <taxon>Sar</taxon>
        <taxon>Alveolata</taxon>
        <taxon>Ciliophora</taxon>
        <taxon>Intramacronucleata</taxon>
        <taxon>Oligohymenophorea</taxon>
        <taxon>Peniculida</taxon>
        <taxon>Parameciidae</taxon>
        <taxon>Paramecium</taxon>
    </lineage>
</organism>
<dbReference type="EMBL" id="CAJJDP010000009">
    <property type="protein sequence ID" value="CAD8139111.1"/>
    <property type="molecule type" value="Genomic_DNA"/>
</dbReference>
<proteinExistence type="predicted"/>
<protein>
    <submittedName>
        <fullName evidence="1">Uncharacterized protein</fullName>
    </submittedName>
</protein>